<dbReference type="eggNOG" id="COG0598">
    <property type="taxonomic scope" value="Bacteria"/>
</dbReference>
<keyword evidence="5 6" id="KW-0472">Membrane</keyword>
<comment type="similarity">
    <text evidence="2">Belongs to the CorA metal ion transporter (MIT) (TC 1.A.35) family.</text>
</comment>
<gene>
    <name evidence="7" type="ORF">C683_0263</name>
</gene>
<dbReference type="GO" id="GO:0016020">
    <property type="term" value="C:membrane"/>
    <property type="evidence" value="ECO:0007669"/>
    <property type="project" value="UniProtKB-SubCell"/>
</dbReference>
<comment type="caution">
    <text evidence="7">The sequence shown here is derived from an EMBL/GenBank/DDBJ whole genome shotgun (WGS) entry which is preliminary data.</text>
</comment>
<dbReference type="InterPro" id="IPR002523">
    <property type="entry name" value="MgTranspt_CorA/ZnTranspt_ZntB"/>
</dbReference>
<dbReference type="GO" id="GO:0046873">
    <property type="term" value="F:metal ion transmembrane transporter activity"/>
    <property type="evidence" value="ECO:0007669"/>
    <property type="project" value="InterPro"/>
</dbReference>
<dbReference type="InterPro" id="IPR045863">
    <property type="entry name" value="CorA_TM1_TM2"/>
</dbReference>
<dbReference type="SUPFAM" id="SSF143865">
    <property type="entry name" value="CorA soluble domain-like"/>
    <property type="match status" value="1"/>
</dbReference>
<evidence type="ECO:0000256" key="1">
    <source>
        <dbReference type="ARBA" id="ARBA00004141"/>
    </source>
</evidence>
<dbReference type="AlphaFoldDB" id="K8ZMM5"/>
<dbReference type="RefSeq" id="WP_009488537.1">
    <property type="nucleotide sequence ID" value="NZ_AMYT01000008.1"/>
</dbReference>
<proteinExistence type="inferred from homology"/>
<dbReference type="InterPro" id="IPR045861">
    <property type="entry name" value="CorA_cytoplasmic_dom"/>
</dbReference>
<feature type="transmembrane region" description="Helical" evidence="6">
    <location>
        <begin position="256"/>
        <end position="276"/>
    </location>
</feature>
<sequence>MIEFYVNDEQGNLQEVSHFCNHSWVNVSSPNQEDIDYLLNELQVPEDFMNYVLDRDESARIEKDNDTNVTLVIYDIPYFNEDSEDSIYSTIPMSFLIFPHCIVTVSTDFQILDQYQEAQLRKTLNPALPIQFLLQFLYEAAKKYLSYLRILNKRRKDIEKNIGMKPRNEDLMQLMRIERSLIYFIMSLKTNSLVLEKIRRGYYLVTYEEDNELLEDLMIETQQGIEMAEISNRIINESTDTYANLISNNMNEVMKFLTVYSLILSIPTIVFSFYGMNVHLPLADWKHWSWIVVTVIAVLISLLFIRYFKHKDYF</sequence>
<dbReference type="Proteomes" id="UP000016057">
    <property type="component" value="Unassembled WGS sequence"/>
</dbReference>
<keyword evidence="4 6" id="KW-1133">Transmembrane helix</keyword>
<dbReference type="CDD" id="cd12827">
    <property type="entry name" value="EcCorA_ZntB-like_u2"/>
    <property type="match status" value="1"/>
</dbReference>
<keyword evidence="3 6" id="KW-0812">Transmembrane</keyword>
<protein>
    <submittedName>
        <fullName evidence="7">Magnesium and cobalt transport protein CorA</fullName>
    </submittedName>
</protein>
<evidence type="ECO:0000256" key="5">
    <source>
        <dbReference type="ARBA" id="ARBA00023136"/>
    </source>
</evidence>
<dbReference type="STRING" id="1234409.C683_0263"/>
<dbReference type="PANTHER" id="PTHR47891">
    <property type="entry name" value="TRANSPORTER-RELATED"/>
    <property type="match status" value="1"/>
</dbReference>
<dbReference type="Gene3D" id="1.20.58.340">
    <property type="entry name" value="Magnesium transport protein CorA, transmembrane region"/>
    <property type="match status" value="2"/>
</dbReference>
<reference evidence="7 8" key="1">
    <citation type="journal article" date="2013" name="Genome Announc.">
        <title>Draft Genome Sequence of Catellicoccus marimammalium, a Novel Species Commonly Found in Gull Feces.</title>
        <authorList>
            <person name="Weigand M.R."/>
            <person name="Ryu H."/>
            <person name="Bozcek L."/>
            <person name="Konstantinidis K.T."/>
            <person name="Santo Domingo J.W."/>
        </authorList>
    </citation>
    <scope>NUCLEOTIDE SEQUENCE [LARGE SCALE GENOMIC DNA]</scope>
    <source>
        <strain evidence="7 8">M35/04/3</strain>
    </source>
</reference>
<evidence type="ECO:0000256" key="3">
    <source>
        <dbReference type="ARBA" id="ARBA00022692"/>
    </source>
</evidence>
<dbReference type="PATRIC" id="fig|1234409.3.peg.234"/>
<evidence type="ECO:0000313" key="7">
    <source>
        <dbReference type="EMBL" id="EKU27798.1"/>
    </source>
</evidence>
<evidence type="ECO:0000256" key="4">
    <source>
        <dbReference type="ARBA" id="ARBA00022989"/>
    </source>
</evidence>
<dbReference type="SUPFAM" id="SSF144083">
    <property type="entry name" value="Magnesium transport protein CorA, transmembrane region"/>
    <property type="match status" value="1"/>
</dbReference>
<keyword evidence="8" id="KW-1185">Reference proteome</keyword>
<accession>K8ZMM5</accession>
<dbReference type="EMBL" id="AMYT01000008">
    <property type="protein sequence ID" value="EKU27798.1"/>
    <property type="molecule type" value="Genomic_DNA"/>
</dbReference>
<name>K8ZMM5_9ENTE</name>
<evidence type="ECO:0000313" key="8">
    <source>
        <dbReference type="Proteomes" id="UP000016057"/>
    </source>
</evidence>
<dbReference type="Gene3D" id="3.30.460.20">
    <property type="entry name" value="CorA soluble domain-like"/>
    <property type="match status" value="1"/>
</dbReference>
<dbReference type="InterPro" id="IPR047199">
    <property type="entry name" value="CorA-like"/>
</dbReference>
<feature type="transmembrane region" description="Helical" evidence="6">
    <location>
        <begin position="288"/>
        <end position="308"/>
    </location>
</feature>
<evidence type="ECO:0000256" key="2">
    <source>
        <dbReference type="ARBA" id="ARBA00009765"/>
    </source>
</evidence>
<evidence type="ECO:0000256" key="6">
    <source>
        <dbReference type="SAM" id="Phobius"/>
    </source>
</evidence>
<dbReference type="PANTHER" id="PTHR47891:SF2">
    <property type="entry name" value="MAGNESIUM AND COBALT TRANSPORTER"/>
    <property type="match status" value="1"/>
</dbReference>
<comment type="subcellular location">
    <subcellularLocation>
        <location evidence="1">Membrane</location>
        <topology evidence="1">Multi-pass membrane protein</topology>
    </subcellularLocation>
</comment>
<organism evidence="7 8">
    <name type="scientific">Catellicoccus marimammalium M35/04/3</name>
    <dbReference type="NCBI Taxonomy" id="1234409"/>
    <lineage>
        <taxon>Bacteria</taxon>
        <taxon>Bacillati</taxon>
        <taxon>Bacillota</taxon>
        <taxon>Bacilli</taxon>
        <taxon>Lactobacillales</taxon>
        <taxon>Enterococcaceae</taxon>
        <taxon>Catellicoccus</taxon>
    </lineage>
</organism>
<dbReference type="Pfam" id="PF01544">
    <property type="entry name" value="CorA"/>
    <property type="match status" value="1"/>
</dbReference>